<dbReference type="GO" id="GO:0006654">
    <property type="term" value="P:phosphatidic acid biosynthetic process"/>
    <property type="evidence" value="ECO:0007669"/>
    <property type="project" value="TreeGrafter"/>
</dbReference>
<dbReference type="AlphaFoldDB" id="A0A439DG05"/>
<dbReference type="GO" id="GO:0019433">
    <property type="term" value="P:triglyceride catabolic process"/>
    <property type="evidence" value="ECO:0007669"/>
    <property type="project" value="TreeGrafter"/>
</dbReference>
<feature type="transmembrane region" description="Helical" evidence="5">
    <location>
        <begin position="249"/>
        <end position="267"/>
    </location>
</feature>
<dbReference type="GO" id="GO:0005783">
    <property type="term" value="C:endoplasmic reticulum"/>
    <property type="evidence" value="ECO:0007669"/>
    <property type="project" value="TreeGrafter"/>
</dbReference>
<keyword evidence="3" id="KW-0560">Oxidoreductase</keyword>
<accession>A0A439DG05</accession>
<dbReference type="PANTHER" id="PTHR44169:SF3">
    <property type="entry name" value="SHORT-CHAIN DEHYDROGENASE SRDE"/>
    <property type="match status" value="1"/>
</dbReference>
<dbReference type="InterPro" id="IPR020904">
    <property type="entry name" value="Sc_DH/Rdtase_CS"/>
</dbReference>
<evidence type="ECO:0000256" key="5">
    <source>
        <dbReference type="SAM" id="Phobius"/>
    </source>
</evidence>
<evidence type="ECO:0000256" key="3">
    <source>
        <dbReference type="ARBA" id="ARBA00023002"/>
    </source>
</evidence>
<dbReference type="STRING" id="363999.A0A439DG05"/>
<evidence type="ECO:0000313" key="6">
    <source>
        <dbReference type="EMBL" id="RWA13333.1"/>
    </source>
</evidence>
<gene>
    <name evidence="6" type="ORF">EKO27_g1790</name>
</gene>
<keyword evidence="7" id="KW-1185">Reference proteome</keyword>
<reference evidence="6 7" key="1">
    <citation type="submission" date="2018-12" db="EMBL/GenBank/DDBJ databases">
        <title>Draft genome sequence of Xylaria grammica IHI A82.</title>
        <authorList>
            <person name="Buettner E."/>
            <person name="Kellner H."/>
        </authorList>
    </citation>
    <scope>NUCLEOTIDE SEQUENCE [LARGE SCALE GENOMIC DNA]</scope>
    <source>
        <strain evidence="6 7">IHI A82</strain>
    </source>
</reference>
<dbReference type="InterPro" id="IPR002347">
    <property type="entry name" value="SDR_fam"/>
</dbReference>
<dbReference type="PRINTS" id="PR00081">
    <property type="entry name" value="GDHRDH"/>
</dbReference>
<proteinExistence type="inferred from homology"/>
<evidence type="ECO:0000313" key="7">
    <source>
        <dbReference type="Proteomes" id="UP000286045"/>
    </source>
</evidence>
<dbReference type="GO" id="GO:0000140">
    <property type="term" value="F:acylglycerone-phosphate reductase (NADP+) activity"/>
    <property type="evidence" value="ECO:0007669"/>
    <property type="project" value="TreeGrafter"/>
</dbReference>
<dbReference type="SUPFAM" id="SSF51735">
    <property type="entry name" value="NAD(P)-binding Rossmann-fold domains"/>
    <property type="match status" value="1"/>
</dbReference>
<dbReference type="InterPro" id="IPR036291">
    <property type="entry name" value="NAD(P)-bd_dom_sf"/>
</dbReference>
<dbReference type="Pfam" id="PF00106">
    <property type="entry name" value="adh_short"/>
    <property type="match status" value="1"/>
</dbReference>
<dbReference type="Proteomes" id="UP000286045">
    <property type="component" value="Unassembled WGS sequence"/>
</dbReference>
<name>A0A439DG05_9PEZI</name>
<evidence type="ECO:0000256" key="1">
    <source>
        <dbReference type="ARBA" id="ARBA00006484"/>
    </source>
</evidence>
<dbReference type="GO" id="GO:0004806">
    <property type="term" value="F:triacylglycerol lipase activity"/>
    <property type="evidence" value="ECO:0007669"/>
    <property type="project" value="TreeGrafter"/>
</dbReference>
<keyword evidence="5" id="KW-0472">Membrane</keyword>
<dbReference type="EMBL" id="RYZI01000029">
    <property type="protein sequence ID" value="RWA13333.1"/>
    <property type="molecule type" value="Genomic_DNA"/>
</dbReference>
<comment type="similarity">
    <text evidence="1 4">Belongs to the short-chain dehydrogenases/reductases (SDR) family.</text>
</comment>
<dbReference type="GO" id="GO:0005811">
    <property type="term" value="C:lipid droplet"/>
    <property type="evidence" value="ECO:0007669"/>
    <property type="project" value="TreeGrafter"/>
</dbReference>
<dbReference type="PRINTS" id="PR00080">
    <property type="entry name" value="SDRFAMILY"/>
</dbReference>
<dbReference type="Gene3D" id="3.40.50.720">
    <property type="entry name" value="NAD(P)-binding Rossmann-like Domain"/>
    <property type="match status" value="1"/>
</dbReference>
<comment type="caution">
    <text evidence="6">The sequence shown here is derived from an EMBL/GenBank/DDBJ whole genome shotgun (WGS) entry which is preliminary data.</text>
</comment>
<organism evidence="6 7">
    <name type="scientific">Xylaria grammica</name>
    <dbReference type="NCBI Taxonomy" id="363999"/>
    <lineage>
        <taxon>Eukaryota</taxon>
        <taxon>Fungi</taxon>
        <taxon>Dikarya</taxon>
        <taxon>Ascomycota</taxon>
        <taxon>Pezizomycotina</taxon>
        <taxon>Sordariomycetes</taxon>
        <taxon>Xylariomycetidae</taxon>
        <taxon>Xylariales</taxon>
        <taxon>Xylariaceae</taxon>
        <taxon>Xylaria</taxon>
    </lineage>
</organism>
<keyword evidence="5" id="KW-0812">Transmembrane</keyword>
<dbReference type="PROSITE" id="PS00061">
    <property type="entry name" value="ADH_SHORT"/>
    <property type="match status" value="1"/>
</dbReference>
<evidence type="ECO:0000256" key="2">
    <source>
        <dbReference type="ARBA" id="ARBA00022857"/>
    </source>
</evidence>
<sequence>MPRTVLITGCGPSGIGTALATEFHLRGHRVFASGLSESLLAHFKNVGVQTLVLDVTSKASIEAAVASIASATDGKLDMLINNAGLMHVMPFADTDVEVARKVFDVNVLGVFAVTKAFLPLLLAAADARRDRGDPIRSLVANIGSVNGVFRPSFFSVYTASKAAVEALGGTIRTELAPLGVRVVTVKTGSVRTTLFDNAAPSRLPEDSLYQPAKEWIEGRQMLTTGRFIPVDDYARQVVSELLRPSVKHVIWAGGLSTFAWLLSWFGWEGILRPRLKDGVYIKQNQLDKIQR</sequence>
<dbReference type="PANTHER" id="PTHR44169">
    <property type="entry name" value="NADPH-DEPENDENT 1-ACYLDIHYDROXYACETONE PHOSPHATE REDUCTASE"/>
    <property type="match status" value="1"/>
</dbReference>
<keyword evidence="5" id="KW-1133">Transmembrane helix</keyword>
<keyword evidence="2" id="KW-0521">NADP</keyword>
<evidence type="ECO:0000256" key="4">
    <source>
        <dbReference type="RuleBase" id="RU000363"/>
    </source>
</evidence>
<protein>
    <submittedName>
        <fullName evidence="6">Uncharacterized protein</fullName>
    </submittedName>
</protein>